<evidence type="ECO:0000313" key="7">
    <source>
        <dbReference type="Proteomes" id="UP000027446"/>
    </source>
</evidence>
<proteinExistence type="predicted"/>
<gene>
    <name evidence="6" type="ORF">HAD_10075</name>
</gene>
<dbReference type="Proteomes" id="UP000027446">
    <property type="component" value="Unassembled WGS sequence"/>
</dbReference>
<dbReference type="STRING" id="1280949.HAD_10075"/>
<sequence>MSRPDVLIVGSGNAAMCAAIAAAEHGASVLVVDWAPKHQRGGNSAFTGGAFRVAYEGASDIRKIVPDLGDEEIATSDFGSYSEEKYFGDLIEMSSYHTDADLADTLTRESLPTLLWLVSHGVRFIPIYGRQSFVVDGIRTYWGGLTVEVSGGGLGLVDTQHEIADKAGIRFLYGHRVVGLTERAGQVTGVITRTPRGTEQIEARSVILAAGGFHANSEWRARYLGRNWDLAKVRGCRFNMGDGIRMALDMGAAPAGHWSGCHSVAYDANAPEFGEISLLNQQKNSFPFGIIVNARGERFFDEGANFRNYTYANLGRAILSQPDALAWQIFDDQSFHLVTDEYRMKQMSWVQADTLEALAHKLDGVDADGFLSYVQAYNDAVETGTPFNPAVLDGRRARIGPVEKSNWALQLSKPPYRAFKVTCGITFTYGGVRTDSDSRVLAQSGDEIAGLYAAGEMQGGLYFEKYPGGAGLMSGSVFGARAGRHAAAFALET</sequence>
<dbReference type="Pfam" id="PF00890">
    <property type="entry name" value="FAD_binding_2"/>
    <property type="match status" value="1"/>
</dbReference>
<evidence type="ECO:0000256" key="2">
    <source>
        <dbReference type="ARBA" id="ARBA00022630"/>
    </source>
</evidence>
<evidence type="ECO:0000259" key="5">
    <source>
        <dbReference type="Pfam" id="PF00890"/>
    </source>
</evidence>
<name>A0A069E9K2_9PROT</name>
<keyword evidence="7" id="KW-1185">Reference proteome</keyword>
<dbReference type="RefSeq" id="WP_035570857.1">
    <property type="nucleotide sequence ID" value="NZ_ARYH01000001.1"/>
</dbReference>
<dbReference type="GO" id="GO:0016491">
    <property type="term" value="F:oxidoreductase activity"/>
    <property type="evidence" value="ECO:0007669"/>
    <property type="project" value="UniProtKB-KW"/>
</dbReference>
<dbReference type="eggNOG" id="COG1053">
    <property type="taxonomic scope" value="Bacteria"/>
</dbReference>
<dbReference type="EMBL" id="ARYH01000001">
    <property type="protein sequence ID" value="KCZ86026.1"/>
    <property type="molecule type" value="Genomic_DNA"/>
</dbReference>
<dbReference type="SUPFAM" id="SSF56425">
    <property type="entry name" value="Succinate dehydrogenase/fumarate reductase flavoprotein, catalytic domain"/>
    <property type="match status" value="1"/>
</dbReference>
<feature type="domain" description="FAD-dependent oxidoreductase 2 FAD-binding" evidence="5">
    <location>
        <begin position="5"/>
        <end position="469"/>
    </location>
</feature>
<dbReference type="InterPro" id="IPR003953">
    <property type="entry name" value="FAD-dep_OxRdtase_2_FAD-bd"/>
</dbReference>
<dbReference type="Gene3D" id="3.50.50.60">
    <property type="entry name" value="FAD/NAD(P)-binding domain"/>
    <property type="match status" value="1"/>
</dbReference>
<dbReference type="InterPro" id="IPR036188">
    <property type="entry name" value="FAD/NAD-bd_sf"/>
</dbReference>
<keyword evidence="4" id="KW-0560">Oxidoreductase</keyword>
<dbReference type="AlphaFoldDB" id="A0A069E9K2"/>
<evidence type="ECO:0000313" key="6">
    <source>
        <dbReference type="EMBL" id="KCZ86026.1"/>
    </source>
</evidence>
<keyword evidence="2" id="KW-0285">Flavoprotein</keyword>
<reference evidence="6 7" key="1">
    <citation type="journal article" date="2014" name="Antonie Van Leeuwenhoek">
        <title>Hyphomonas beringensis sp. nov. and Hyphomonas chukchiensis sp. nov., isolated from surface seawater of the Bering Sea and Chukchi Sea.</title>
        <authorList>
            <person name="Li C."/>
            <person name="Lai Q."/>
            <person name="Li G."/>
            <person name="Dong C."/>
            <person name="Wang J."/>
            <person name="Liao Y."/>
            <person name="Shao Z."/>
        </authorList>
    </citation>
    <scope>NUCLEOTIDE SEQUENCE [LARGE SCALE GENOMIC DNA]</scope>
    <source>
        <strain evidence="6 7">MHS-3</strain>
    </source>
</reference>
<accession>A0A069E9K2</accession>
<dbReference type="SUPFAM" id="SSF51905">
    <property type="entry name" value="FAD/NAD(P)-binding domain"/>
    <property type="match status" value="1"/>
</dbReference>
<dbReference type="PANTHER" id="PTHR43400">
    <property type="entry name" value="FUMARATE REDUCTASE"/>
    <property type="match status" value="1"/>
</dbReference>
<protein>
    <submittedName>
        <fullName evidence="6">Tricarballylate dehydrogenase</fullName>
    </submittedName>
</protein>
<dbReference type="PATRIC" id="fig|1280949.3.peg.2062"/>
<dbReference type="Gene3D" id="3.90.700.10">
    <property type="entry name" value="Succinate dehydrogenase/fumarate reductase flavoprotein, catalytic domain"/>
    <property type="match status" value="1"/>
</dbReference>
<dbReference type="InterPro" id="IPR027477">
    <property type="entry name" value="Succ_DH/fumarate_Rdtase_cat_sf"/>
</dbReference>
<dbReference type="InterPro" id="IPR050315">
    <property type="entry name" value="FAD-oxidoreductase_2"/>
</dbReference>
<evidence type="ECO:0000256" key="1">
    <source>
        <dbReference type="ARBA" id="ARBA00001974"/>
    </source>
</evidence>
<evidence type="ECO:0000256" key="3">
    <source>
        <dbReference type="ARBA" id="ARBA00022827"/>
    </source>
</evidence>
<dbReference type="PANTHER" id="PTHR43400:SF7">
    <property type="entry name" value="FAD-DEPENDENT OXIDOREDUCTASE 2 FAD BINDING DOMAIN-CONTAINING PROTEIN"/>
    <property type="match status" value="1"/>
</dbReference>
<evidence type="ECO:0000256" key="4">
    <source>
        <dbReference type="ARBA" id="ARBA00023002"/>
    </source>
</evidence>
<dbReference type="OrthoDB" id="3178130at2"/>
<dbReference type="NCBIfam" id="NF006130">
    <property type="entry name" value="PRK08274.1"/>
    <property type="match status" value="1"/>
</dbReference>
<keyword evidence="3" id="KW-0274">FAD</keyword>
<organism evidence="6 7">
    <name type="scientific">Hyphomonas adhaerens MHS-3</name>
    <dbReference type="NCBI Taxonomy" id="1280949"/>
    <lineage>
        <taxon>Bacteria</taxon>
        <taxon>Pseudomonadati</taxon>
        <taxon>Pseudomonadota</taxon>
        <taxon>Alphaproteobacteria</taxon>
        <taxon>Hyphomonadales</taxon>
        <taxon>Hyphomonadaceae</taxon>
        <taxon>Hyphomonas</taxon>
    </lineage>
</organism>
<comment type="cofactor">
    <cofactor evidence="1">
        <name>FAD</name>
        <dbReference type="ChEBI" id="CHEBI:57692"/>
    </cofactor>
</comment>
<comment type="caution">
    <text evidence="6">The sequence shown here is derived from an EMBL/GenBank/DDBJ whole genome shotgun (WGS) entry which is preliminary data.</text>
</comment>